<dbReference type="Proteomes" id="UP000545037">
    <property type="component" value="Unassembled WGS sequence"/>
</dbReference>
<dbReference type="PANTHER" id="PTHR32552:SF89">
    <property type="entry name" value="CATECHOLATE SIDEROPHORE RECEPTOR FIU"/>
    <property type="match status" value="1"/>
</dbReference>
<dbReference type="Gene3D" id="2.170.130.10">
    <property type="entry name" value="TonB-dependent receptor, plug domain"/>
    <property type="match status" value="1"/>
</dbReference>
<evidence type="ECO:0000256" key="5">
    <source>
        <dbReference type="ARBA" id="ARBA00022692"/>
    </source>
</evidence>
<dbReference type="GO" id="GO:0009279">
    <property type="term" value="C:cell outer membrane"/>
    <property type="evidence" value="ECO:0007669"/>
    <property type="project" value="UniProtKB-SubCell"/>
</dbReference>
<evidence type="ECO:0000256" key="8">
    <source>
        <dbReference type="ARBA" id="ARBA00023065"/>
    </source>
</evidence>
<keyword evidence="2" id="KW-0813">Transport</keyword>
<keyword evidence="11" id="KW-0998">Cell outer membrane</keyword>
<feature type="domain" description="TonB-dependent receptor plug" evidence="15">
    <location>
        <begin position="56"/>
        <end position="168"/>
    </location>
</feature>
<evidence type="ECO:0000256" key="1">
    <source>
        <dbReference type="ARBA" id="ARBA00004571"/>
    </source>
</evidence>
<feature type="domain" description="TonB-dependent receptor-like beta-barrel" evidence="14">
    <location>
        <begin position="405"/>
        <end position="792"/>
    </location>
</feature>
<keyword evidence="16" id="KW-0675">Receptor</keyword>
<dbReference type="EMBL" id="JACHOR010000006">
    <property type="protein sequence ID" value="MBB5747641.1"/>
    <property type="molecule type" value="Genomic_DNA"/>
</dbReference>
<keyword evidence="8" id="KW-0406">Ion transport</keyword>
<organism evidence="16 17">
    <name type="scientific">Brevundimonas variabilis</name>
    <dbReference type="NCBI Taxonomy" id="74312"/>
    <lineage>
        <taxon>Bacteria</taxon>
        <taxon>Pseudomonadati</taxon>
        <taxon>Pseudomonadota</taxon>
        <taxon>Alphaproteobacteria</taxon>
        <taxon>Caulobacterales</taxon>
        <taxon>Caulobacteraceae</taxon>
        <taxon>Brevundimonas</taxon>
    </lineage>
</organism>
<evidence type="ECO:0000313" key="16">
    <source>
        <dbReference type="EMBL" id="MBB5747641.1"/>
    </source>
</evidence>
<keyword evidence="17" id="KW-1185">Reference proteome</keyword>
<keyword evidence="9 12" id="KW-0798">TonB box</keyword>
<evidence type="ECO:0000256" key="9">
    <source>
        <dbReference type="ARBA" id="ARBA00023077"/>
    </source>
</evidence>
<dbReference type="Pfam" id="PF07715">
    <property type="entry name" value="Plug"/>
    <property type="match status" value="1"/>
</dbReference>
<evidence type="ECO:0000313" key="17">
    <source>
        <dbReference type="Proteomes" id="UP000545037"/>
    </source>
</evidence>
<dbReference type="InterPro" id="IPR000531">
    <property type="entry name" value="Beta-barrel_TonB"/>
</dbReference>
<evidence type="ECO:0000259" key="15">
    <source>
        <dbReference type="Pfam" id="PF07715"/>
    </source>
</evidence>
<dbReference type="SUPFAM" id="SSF56935">
    <property type="entry name" value="Porins"/>
    <property type="match status" value="1"/>
</dbReference>
<gene>
    <name evidence="16" type="ORF">GGR13_003269</name>
</gene>
<keyword evidence="6 13" id="KW-0732">Signal</keyword>
<feature type="signal peptide" evidence="13">
    <location>
        <begin position="1"/>
        <end position="21"/>
    </location>
</feature>
<dbReference type="PANTHER" id="PTHR32552">
    <property type="entry name" value="FERRICHROME IRON RECEPTOR-RELATED"/>
    <property type="match status" value="1"/>
</dbReference>
<dbReference type="InterPro" id="IPR012910">
    <property type="entry name" value="Plug_dom"/>
</dbReference>
<dbReference type="InterPro" id="IPR037066">
    <property type="entry name" value="Plug_dom_sf"/>
</dbReference>
<feature type="chain" id="PRO_5031080993" evidence="13">
    <location>
        <begin position="22"/>
        <end position="830"/>
    </location>
</feature>
<dbReference type="Pfam" id="PF00593">
    <property type="entry name" value="TonB_dep_Rec_b-barrel"/>
    <property type="match status" value="1"/>
</dbReference>
<dbReference type="Gene3D" id="2.40.170.20">
    <property type="entry name" value="TonB-dependent receptor, beta-barrel domain"/>
    <property type="match status" value="1"/>
</dbReference>
<sequence length="830" mass="88842">MKSLYVSVAIAPFLLALPAYAQTEQKEARPTAWEASRTRANDEMVVTGVARARDRLDSATSTSSITDVDIVKIGESSISGIFRTIPGIRAEAAYGEVNGNYTIRGLPMVGSGAKYLQFQENGLPILEFGDILALTPDYFMRYDFNVAQIESIRGGSSSTFASNAPGGVINLISHTGEVEGGSFQASTGLDYENYRGDFSYGGHLSDTLRFHVGGFYREGEGVRNAGFDGNRGGQIKANITKEFQGGFIRLEAKLLDDRVIGYAPAPMLVTGSNDDPQYRDVPNYSITEDTLTTANLASFPYLNGDGQLSRANLDTGNHALVKSIGLQTRFTLGGWSISDSMRFADQSGSQVLNYPLAIAPAGLLPLAFGARPGSLAYASGPRQGQPITNPTTLNGNGLIAYSTLVNTQIGSLNNFTNDLRASRVWDIGGGELTTTVGVYNSEQDVQFDRQYIPFFQDVVGGGNSAHVDIINTNGTPRTQDGVYNFFGPTANPGSNVRYDVGYSVMAPYGSLNYRIGKLAVGGSVRFDSGQVSGFTTANGPTNVRTIDVDNDGVLSEAERSFAFAPAANAIPVDYDYDYTSYSVSANYRVSQQFSTFARYSSGGRAAGEKILRTAAINPANGSLTLQDTAYDPVDQAEIGFKFRTDGLFANLTGFWAEVSETNQQIRPGAGGQTELVLVTQGYTAKGAEIEGGIRRGPFSLTAGATLTSAEITEAADRALIGNTPRRQADMIFQLVPQYETDLFTVGASLVGTTESFSQDQNQLTIPGYTTVNAFVQVRLVDRVVLSLTATNLFDELALTDVASVSLPTSGVTLVQALPGRTVSANVRFYF</sequence>
<keyword evidence="10 12" id="KW-0472">Membrane</keyword>
<comment type="similarity">
    <text evidence="12">Belongs to the TonB-dependent receptor family.</text>
</comment>
<keyword evidence="7" id="KW-0408">Iron</keyword>
<evidence type="ECO:0000256" key="7">
    <source>
        <dbReference type="ARBA" id="ARBA00023004"/>
    </source>
</evidence>
<keyword evidence="4" id="KW-0410">Iron transport</keyword>
<protein>
    <submittedName>
        <fullName evidence="16">Outer membrane receptor protein involved in Fe transport</fullName>
    </submittedName>
</protein>
<evidence type="ECO:0000256" key="4">
    <source>
        <dbReference type="ARBA" id="ARBA00022496"/>
    </source>
</evidence>
<dbReference type="AlphaFoldDB" id="A0A7W9FFM4"/>
<evidence type="ECO:0000256" key="3">
    <source>
        <dbReference type="ARBA" id="ARBA00022452"/>
    </source>
</evidence>
<name>A0A7W9FFM4_9CAUL</name>
<evidence type="ECO:0000256" key="11">
    <source>
        <dbReference type="ARBA" id="ARBA00023237"/>
    </source>
</evidence>
<reference evidence="16 17" key="1">
    <citation type="submission" date="2020-08" db="EMBL/GenBank/DDBJ databases">
        <title>Genomic Encyclopedia of Type Strains, Phase IV (KMG-IV): sequencing the most valuable type-strain genomes for metagenomic binning, comparative biology and taxonomic classification.</title>
        <authorList>
            <person name="Goeker M."/>
        </authorList>
    </citation>
    <scope>NUCLEOTIDE SEQUENCE [LARGE SCALE GENOMIC DNA]</scope>
    <source>
        <strain evidence="16 17">DSM 4737</strain>
    </source>
</reference>
<keyword evidence="5" id="KW-0812">Transmembrane</keyword>
<accession>A0A7W9FFM4</accession>
<dbReference type="InterPro" id="IPR039426">
    <property type="entry name" value="TonB-dep_rcpt-like"/>
</dbReference>
<dbReference type="GO" id="GO:0015344">
    <property type="term" value="F:siderophore uptake transmembrane transporter activity"/>
    <property type="evidence" value="ECO:0007669"/>
    <property type="project" value="TreeGrafter"/>
</dbReference>
<evidence type="ECO:0000256" key="6">
    <source>
        <dbReference type="ARBA" id="ARBA00022729"/>
    </source>
</evidence>
<evidence type="ECO:0000256" key="2">
    <source>
        <dbReference type="ARBA" id="ARBA00022448"/>
    </source>
</evidence>
<evidence type="ECO:0000256" key="12">
    <source>
        <dbReference type="RuleBase" id="RU003357"/>
    </source>
</evidence>
<keyword evidence="3" id="KW-1134">Transmembrane beta strand</keyword>
<comment type="caution">
    <text evidence="16">The sequence shown here is derived from an EMBL/GenBank/DDBJ whole genome shotgun (WGS) entry which is preliminary data.</text>
</comment>
<evidence type="ECO:0000256" key="13">
    <source>
        <dbReference type="SAM" id="SignalP"/>
    </source>
</evidence>
<evidence type="ECO:0000259" key="14">
    <source>
        <dbReference type="Pfam" id="PF00593"/>
    </source>
</evidence>
<proteinExistence type="inferred from homology"/>
<evidence type="ECO:0000256" key="10">
    <source>
        <dbReference type="ARBA" id="ARBA00023136"/>
    </source>
</evidence>
<dbReference type="InterPro" id="IPR036942">
    <property type="entry name" value="Beta-barrel_TonB_sf"/>
</dbReference>
<comment type="subcellular location">
    <subcellularLocation>
        <location evidence="1">Cell outer membrane</location>
        <topology evidence="1">Multi-pass membrane protein</topology>
    </subcellularLocation>
</comment>